<keyword evidence="2 5" id="KW-0812">Transmembrane</keyword>
<dbReference type="GO" id="GO:0016020">
    <property type="term" value="C:membrane"/>
    <property type="evidence" value="ECO:0007669"/>
    <property type="project" value="UniProtKB-SubCell"/>
</dbReference>
<keyword evidence="8" id="KW-1185">Reference proteome</keyword>
<proteinExistence type="predicted"/>
<feature type="transmembrane region" description="Helical" evidence="5">
    <location>
        <begin position="72"/>
        <end position="97"/>
    </location>
</feature>
<sequence>MDIYGKQANEKFCKDCGKNININAEICPFCGCRQMGILGITSGKSKVIAAIFALFLGGLGIHKFYLGKKGQGVLYILFCWTFIPAFIALIEGVLYLIMSDEKFNAKYNNKE</sequence>
<keyword evidence="3 5" id="KW-1133">Transmembrane helix</keyword>
<evidence type="ECO:0000256" key="1">
    <source>
        <dbReference type="ARBA" id="ARBA00004141"/>
    </source>
</evidence>
<evidence type="ECO:0000259" key="6">
    <source>
        <dbReference type="Pfam" id="PF05154"/>
    </source>
</evidence>
<comment type="subcellular location">
    <subcellularLocation>
        <location evidence="1">Membrane</location>
        <topology evidence="1">Multi-pass membrane protein</topology>
    </subcellularLocation>
</comment>
<gene>
    <name evidence="7" type="ORF">GCL57_09715</name>
</gene>
<protein>
    <submittedName>
        <fullName evidence="7">NINE protein</fullName>
    </submittedName>
</protein>
<evidence type="ECO:0000256" key="5">
    <source>
        <dbReference type="SAM" id="Phobius"/>
    </source>
</evidence>
<dbReference type="Pfam" id="PF05154">
    <property type="entry name" value="TM2"/>
    <property type="match status" value="1"/>
</dbReference>
<dbReference type="Proteomes" id="UP000442694">
    <property type="component" value="Unassembled WGS sequence"/>
</dbReference>
<evidence type="ECO:0000256" key="2">
    <source>
        <dbReference type="ARBA" id="ARBA00022692"/>
    </source>
</evidence>
<dbReference type="AlphaFoldDB" id="A0A833N6A0"/>
<name>A0A833N6A0_9BACT</name>
<evidence type="ECO:0000256" key="3">
    <source>
        <dbReference type="ARBA" id="ARBA00022989"/>
    </source>
</evidence>
<dbReference type="EMBL" id="WFLN01000007">
    <property type="protein sequence ID" value="KAB8029808.1"/>
    <property type="molecule type" value="Genomic_DNA"/>
</dbReference>
<reference evidence="7 8" key="1">
    <citation type="submission" date="2019-10" db="EMBL/GenBank/DDBJ databases">
        <title>New genus of Silvanigrellaceae.</title>
        <authorList>
            <person name="Pitt A."/>
            <person name="Hahn M.W."/>
        </authorList>
    </citation>
    <scope>NUCLEOTIDE SEQUENCE [LARGE SCALE GENOMIC DNA]</scope>
    <source>
        <strain evidence="7 8">33A1-SZDP</strain>
    </source>
</reference>
<feature type="domain" description="TM2" evidence="6">
    <location>
        <begin position="43"/>
        <end position="92"/>
    </location>
</feature>
<dbReference type="RefSeq" id="WP_152213151.1">
    <property type="nucleotide sequence ID" value="NZ_WFLN01000007.1"/>
</dbReference>
<feature type="transmembrane region" description="Helical" evidence="5">
    <location>
        <begin position="47"/>
        <end position="66"/>
    </location>
</feature>
<comment type="caution">
    <text evidence="7">The sequence shown here is derived from an EMBL/GenBank/DDBJ whole genome shotgun (WGS) entry which is preliminary data.</text>
</comment>
<organism evidence="7 8">
    <name type="scientific">Fluviispira multicolorata</name>
    <dbReference type="NCBI Taxonomy" id="2654512"/>
    <lineage>
        <taxon>Bacteria</taxon>
        <taxon>Pseudomonadati</taxon>
        <taxon>Bdellovibrionota</taxon>
        <taxon>Oligoflexia</taxon>
        <taxon>Silvanigrellales</taxon>
        <taxon>Silvanigrellaceae</taxon>
        <taxon>Fluviispira</taxon>
    </lineage>
</organism>
<keyword evidence="4 5" id="KW-0472">Membrane</keyword>
<evidence type="ECO:0000313" key="8">
    <source>
        <dbReference type="Proteomes" id="UP000442694"/>
    </source>
</evidence>
<dbReference type="InterPro" id="IPR007829">
    <property type="entry name" value="TM2"/>
</dbReference>
<evidence type="ECO:0000313" key="7">
    <source>
        <dbReference type="EMBL" id="KAB8029808.1"/>
    </source>
</evidence>
<evidence type="ECO:0000256" key="4">
    <source>
        <dbReference type="ARBA" id="ARBA00023136"/>
    </source>
</evidence>
<accession>A0A833N6A0</accession>